<dbReference type="PANTHER" id="PTHR10696:SF51">
    <property type="entry name" value="TRIMETHYLLYSINE DIOXYGENASE, MITOCHONDRIAL"/>
    <property type="match status" value="1"/>
</dbReference>
<dbReference type="Pfam" id="PF02668">
    <property type="entry name" value="TauD"/>
    <property type="match status" value="1"/>
</dbReference>
<evidence type="ECO:0000313" key="9">
    <source>
        <dbReference type="EMBL" id="TKC98062.1"/>
    </source>
</evidence>
<dbReference type="EMBL" id="SSMQ01000075">
    <property type="protein sequence ID" value="TKC98062.1"/>
    <property type="molecule type" value="Genomic_DNA"/>
</dbReference>
<evidence type="ECO:0000256" key="5">
    <source>
        <dbReference type="ARBA" id="ARBA00022964"/>
    </source>
</evidence>
<dbReference type="SUPFAM" id="SSF51197">
    <property type="entry name" value="Clavaminate synthase-like"/>
    <property type="match status" value="1"/>
</dbReference>
<dbReference type="RefSeq" id="WP_136934914.1">
    <property type="nucleotide sequence ID" value="NZ_SSMQ01000075.1"/>
</dbReference>
<evidence type="ECO:0000259" key="8">
    <source>
        <dbReference type="Pfam" id="PF02668"/>
    </source>
</evidence>
<evidence type="ECO:0000256" key="4">
    <source>
        <dbReference type="ARBA" id="ARBA00022723"/>
    </source>
</evidence>
<dbReference type="InterPro" id="IPR038492">
    <property type="entry name" value="GBBH-like_N_sf"/>
</dbReference>
<keyword evidence="10" id="KW-1185">Reference proteome</keyword>
<comment type="cofactor">
    <cofactor evidence="2">
        <name>L-ascorbate</name>
        <dbReference type="ChEBI" id="CHEBI:38290"/>
    </cofactor>
</comment>
<name>A0A4U1IUJ8_9BACT</name>
<comment type="caution">
    <text evidence="9">The sequence shown here is derived from an EMBL/GenBank/DDBJ whole genome shotgun (WGS) entry which is preliminary data.</text>
</comment>
<feature type="domain" description="TauD/TfdA-like" evidence="8">
    <location>
        <begin position="136"/>
        <end position="372"/>
    </location>
</feature>
<evidence type="ECO:0000313" key="10">
    <source>
        <dbReference type="Proteomes" id="UP000309215"/>
    </source>
</evidence>
<organism evidence="9 10">
    <name type="scientific">Polyangium fumosum</name>
    <dbReference type="NCBI Taxonomy" id="889272"/>
    <lineage>
        <taxon>Bacteria</taxon>
        <taxon>Pseudomonadati</taxon>
        <taxon>Myxococcota</taxon>
        <taxon>Polyangia</taxon>
        <taxon>Polyangiales</taxon>
        <taxon>Polyangiaceae</taxon>
        <taxon>Polyangium</taxon>
    </lineage>
</organism>
<dbReference type="PANTHER" id="PTHR10696">
    <property type="entry name" value="GAMMA-BUTYROBETAINE HYDROXYLASE-RELATED"/>
    <property type="match status" value="1"/>
</dbReference>
<dbReference type="Proteomes" id="UP000309215">
    <property type="component" value="Unassembled WGS sequence"/>
</dbReference>
<dbReference type="InterPro" id="IPR042098">
    <property type="entry name" value="TauD-like_sf"/>
</dbReference>
<evidence type="ECO:0000256" key="1">
    <source>
        <dbReference type="ARBA" id="ARBA00001954"/>
    </source>
</evidence>
<keyword evidence="5 9" id="KW-0223">Dioxygenase</keyword>
<keyword evidence="7" id="KW-0408">Iron</keyword>
<dbReference type="OrthoDB" id="979809at2"/>
<dbReference type="GO" id="GO:0045329">
    <property type="term" value="P:carnitine biosynthetic process"/>
    <property type="evidence" value="ECO:0007669"/>
    <property type="project" value="TreeGrafter"/>
</dbReference>
<evidence type="ECO:0000256" key="3">
    <source>
        <dbReference type="ARBA" id="ARBA00008654"/>
    </source>
</evidence>
<dbReference type="GO" id="GO:0016706">
    <property type="term" value="F:2-oxoglutarate-dependent dioxygenase activity"/>
    <property type="evidence" value="ECO:0007669"/>
    <property type="project" value="UniProtKB-ARBA"/>
</dbReference>
<comment type="similarity">
    <text evidence="3">Belongs to the gamma-BBH/TMLD family.</text>
</comment>
<accession>A0A4U1IUJ8</accession>
<reference evidence="9 10" key="1">
    <citation type="submission" date="2019-04" db="EMBL/GenBank/DDBJ databases">
        <authorList>
            <person name="Li Y."/>
            <person name="Wang J."/>
        </authorList>
    </citation>
    <scope>NUCLEOTIDE SEQUENCE [LARGE SCALE GENOMIC DNA]</scope>
    <source>
        <strain evidence="9 10">DSM 14668</strain>
    </source>
</reference>
<evidence type="ECO:0000256" key="2">
    <source>
        <dbReference type="ARBA" id="ARBA00001961"/>
    </source>
</evidence>
<proteinExistence type="inferred from homology"/>
<dbReference type="InterPro" id="IPR050411">
    <property type="entry name" value="AlphaKG_dependent_hydroxylases"/>
</dbReference>
<keyword evidence="4" id="KW-0479">Metal-binding</keyword>
<dbReference type="AlphaFoldDB" id="A0A4U1IUJ8"/>
<gene>
    <name evidence="9" type="ORF">E8A74_42755</name>
</gene>
<evidence type="ECO:0000256" key="6">
    <source>
        <dbReference type="ARBA" id="ARBA00023002"/>
    </source>
</evidence>
<evidence type="ECO:0000256" key="7">
    <source>
        <dbReference type="ARBA" id="ARBA00023004"/>
    </source>
</evidence>
<sequence length="376" mass="42155">MSPTSPDLVPGPDTGPSLAPHEGWLRVHFGAGSPSHADFHWFWLRHQCDVDRHPRTGERTLDASEVPLGARPRSVGLDTQRRRVLVTWDEPSGRQSSYELEWLRAHAYAPGRVEVPPPPADAARVTLEAGRCSDLAALVEACVARVRHEGLCVVRGSSAAWGRSPEDDTEPLIEAFSAAGLSLVGTHFGRVEDLRTDNTTNQNTDQLGYTDAGIDLHTDQPFLDKPPRYQLLQCIRTADVGGDSFFCDALAAARYIASIDAPAFERLTTLPVRFHRKQKSFERVVVSPLLTMAGPSGFLVRYSYFTLAPFEASFAEMEAWYRAYTRFAEIVRDPRHQVRLRLEPGDFVLYDNHRMLHGRTAFSGARWLRGIYFDRK</sequence>
<comment type="cofactor">
    <cofactor evidence="1">
        <name>Fe(2+)</name>
        <dbReference type="ChEBI" id="CHEBI:29033"/>
    </cofactor>
</comment>
<keyword evidence="6" id="KW-0560">Oxidoreductase</keyword>
<dbReference type="Gene3D" id="3.30.2020.30">
    <property type="match status" value="1"/>
</dbReference>
<dbReference type="InterPro" id="IPR003819">
    <property type="entry name" value="TauD/TfdA-like"/>
</dbReference>
<dbReference type="GO" id="GO:0046872">
    <property type="term" value="F:metal ion binding"/>
    <property type="evidence" value="ECO:0007669"/>
    <property type="project" value="UniProtKB-KW"/>
</dbReference>
<dbReference type="Gene3D" id="3.60.130.10">
    <property type="entry name" value="Clavaminate synthase-like"/>
    <property type="match status" value="1"/>
</dbReference>
<protein>
    <submittedName>
        <fullName evidence="9">Gamma-butyrobetaine dioxygenase</fullName>
    </submittedName>
</protein>